<name>A0A382EE36_9ZZZZ</name>
<feature type="non-terminal residue" evidence="1">
    <location>
        <position position="1"/>
    </location>
</feature>
<dbReference type="AlphaFoldDB" id="A0A382EE36"/>
<protein>
    <recommendedName>
        <fullName evidence="2">Methyltransferase domain-containing protein</fullName>
    </recommendedName>
</protein>
<gene>
    <name evidence="1" type="ORF">METZ01_LOCUS201446</name>
</gene>
<reference evidence="1" key="1">
    <citation type="submission" date="2018-05" db="EMBL/GenBank/DDBJ databases">
        <authorList>
            <person name="Lanie J.A."/>
            <person name="Ng W.-L."/>
            <person name="Kazmierczak K.M."/>
            <person name="Andrzejewski T.M."/>
            <person name="Davidsen T.M."/>
            <person name="Wayne K.J."/>
            <person name="Tettelin H."/>
            <person name="Glass J.I."/>
            <person name="Rusch D."/>
            <person name="Podicherti R."/>
            <person name="Tsui H.-C.T."/>
            <person name="Winkler M.E."/>
        </authorList>
    </citation>
    <scope>NUCLEOTIDE SEQUENCE</scope>
</reference>
<dbReference type="SUPFAM" id="SSF53335">
    <property type="entry name" value="S-adenosyl-L-methionine-dependent methyltransferases"/>
    <property type="match status" value="1"/>
</dbReference>
<sequence>IILIISLSIFLLLVFRIVQIIKYKSLYPLLPKEYNFGKRRDTFLKAMNMMTENGASVLVEAGVARHGLDYSKSDGASTIVFGIYAKNNGAKLYSVDINPDNIATCQKTIDKMNLSSCVELNTADSIEYLKEFPQKVDFLYLDSYDYNRNNPEIIKASQAHHLEEIKAIEKKLHENSIILIDDCKLPGGGKGKSAIQYLQSNGWEILMNNYQVLLKK</sequence>
<dbReference type="EMBL" id="UINC01043901">
    <property type="protein sequence ID" value="SVB48592.1"/>
    <property type="molecule type" value="Genomic_DNA"/>
</dbReference>
<dbReference type="Pfam" id="PF13578">
    <property type="entry name" value="Methyltransf_24"/>
    <property type="match status" value="1"/>
</dbReference>
<dbReference type="InterPro" id="IPR029063">
    <property type="entry name" value="SAM-dependent_MTases_sf"/>
</dbReference>
<accession>A0A382EE36</accession>
<dbReference type="CDD" id="cd02440">
    <property type="entry name" value="AdoMet_MTases"/>
    <property type="match status" value="1"/>
</dbReference>
<organism evidence="1">
    <name type="scientific">marine metagenome</name>
    <dbReference type="NCBI Taxonomy" id="408172"/>
    <lineage>
        <taxon>unclassified sequences</taxon>
        <taxon>metagenomes</taxon>
        <taxon>ecological metagenomes</taxon>
    </lineage>
</organism>
<evidence type="ECO:0000313" key="1">
    <source>
        <dbReference type="EMBL" id="SVB48592.1"/>
    </source>
</evidence>
<evidence type="ECO:0008006" key="2">
    <source>
        <dbReference type="Google" id="ProtNLM"/>
    </source>
</evidence>
<proteinExistence type="predicted"/>
<dbReference type="Gene3D" id="3.40.50.150">
    <property type="entry name" value="Vaccinia Virus protein VP39"/>
    <property type="match status" value="1"/>
</dbReference>